<dbReference type="SUPFAM" id="SSF88659">
    <property type="entry name" value="Sigma3 and sigma4 domains of RNA polymerase sigma factors"/>
    <property type="match status" value="1"/>
</dbReference>
<comment type="similarity">
    <text evidence="1">Belongs to the sigma-70 factor family. ECF subfamily.</text>
</comment>
<evidence type="ECO:0000256" key="1">
    <source>
        <dbReference type="ARBA" id="ARBA00010641"/>
    </source>
</evidence>
<dbReference type="InterPro" id="IPR013325">
    <property type="entry name" value="RNA_pol_sigma_r2"/>
</dbReference>
<feature type="domain" description="RNA polymerase sigma-70 region 2" evidence="5">
    <location>
        <begin position="27"/>
        <end position="89"/>
    </location>
</feature>
<sequence length="196" mass="23643">MLNNTLTDKQLWMEIVDDDFRAFNVFFKRYWKKLYMIAFKILKDKDACEEIIEDIFIYLWNNRKELAIESFPQYLSSATRYKVYNYLRSVKASPLVYEEDIDEKIETFCLNRGEEHIRQDELYRQLNAYLDLLPKRCKEIFILSRLEQLSNDEIADRLRISKRSVENQITTALKHLRVSLKDSVLIFLLVDIISHR</sequence>
<accession>A0A1J5PQ14</accession>
<dbReference type="InterPro" id="IPR014327">
    <property type="entry name" value="RNA_pol_sigma70_bacteroid"/>
</dbReference>
<protein>
    <submittedName>
        <fullName evidence="7">RNA polymerase sigma factor</fullName>
    </submittedName>
</protein>
<dbReference type="GO" id="GO:0003677">
    <property type="term" value="F:DNA binding"/>
    <property type="evidence" value="ECO:0007669"/>
    <property type="project" value="InterPro"/>
</dbReference>
<keyword evidence="2" id="KW-0805">Transcription regulation</keyword>
<organism evidence="7">
    <name type="scientific">mine drainage metagenome</name>
    <dbReference type="NCBI Taxonomy" id="410659"/>
    <lineage>
        <taxon>unclassified sequences</taxon>
        <taxon>metagenomes</taxon>
        <taxon>ecological metagenomes</taxon>
    </lineage>
</organism>
<dbReference type="AlphaFoldDB" id="A0A1J5PQ14"/>
<dbReference type="Pfam" id="PF08281">
    <property type="entry name" value="Sigma70_r4_2"/>
    <property type="match status" value="1"/>
</dbReference>
<dbReference type="Gene3D" id="1.10.1740.10">
    <property type="match status" value="1"/>
</dbReference>
<evidence type="ECO:0000259" key="6">
    <source>
        <dbReference type="Pfam" id="PF08281"/>
    </source>
</evidence>
<evidence type="ECO:0000256" key="2">
    <source>
        <dbReference type="ARBA" id="ARBA00023015"/>
    </source>
</evidence>
<feature type="domain" description="RNA polymerase sigma factor 70 region 4 type 2" evidence="6">
    <location>
        <begin position="124"/>
        <end position="176"/>
    </location>
</feature>
<dbReference type="NCBIfam" id="TIGR02937">
    <property type="entry name" value="sigma70-ECF"/>
    <property type="match status" value="1"/>
</dbReference>
<evidence type="ECO:0000256" key="4">
    <source>
        <dbReference type="ARBA" id="ARBA00023163"/>
    </source>
</evidence>
<proteinExistence type="inferred from homology"/>
<dbReference type="Gene3D" id="1.10.10.10">
    <property type="entry name" value="Winged helix-like DNA-binding domain superfamily/Winged helix DNA-binding domain"/>
    <property type="match status" value="1"/>
</dbReference>
<keyword evidence="4" id="KW-0804">Transcription</keyword>
<dbReference type="GO" id="GO:0016987">
    <property type="term" value="F:sigma factor activity"/>
    <property type="evidence" value="ECO:0007669"/>
    <property type="project" value="UniProtKB-KW"/>
</dbReference>
<dbReference type="PANTHER" id="PTHR43133">
    <property type="entry name" value="RNA POLYMERASE ECF-TYPE SIGMA FACTO"/>
    <property type="match status" value="1"/>
</dbReference>
<dbReference type="InterPro" id="IPR039425">
    <property type="entry name" value="RNA_pol_sigma-70-like"/>
</dbReference>
<dbReference type="InterPro" id="IPR014284">
    <property type="entry name" value="RNA_pol_sigma-70_dom"/>
</dbReference>
<gene>
    <name evidence="7" type="ORF">GALL_487300</name>
</gene>
<dbReference type="Pfam" id="PF04542">
    <property type="entry name" value="Sigma70_r2"/>
    <property type="match status" value="1"/>
</dbReference>
<dbReference type="InterPro" id="IPR013249">
    <property type="entry name" value="RNA_pol_sigma70_r4_t2"/>
</dbReference>
<evidence type="ECO:0000256" key="3">
    <source>
        <dbReference type="ARBA" id="ARBA00023082"/>
    </source>
</evidence>
<dbReference type="InterPro" id="IPR007627">
    <property type="entry name" value="RNA_pol_sigma70_r2"/>
</dbReference>
<dbReference type="EMBL" id="MLJW01004597">
    <property type="protein sequence ID" value="OIQ69668.1"/>
    <property type="molecule type" value="Genomic_DNA"/>
</dbReference>
<reference evidence="7" key="1">
    <citation type="submission" date="2016-10" db="EMBL/GenBank/DDBJ databases">
        <title>Sequence of Gallionella enrichment culture.</title>
        <authorList>
            <person name="Poehlein A."/>
            <person name="Muehling M."/>
            <person name="Daniel R."/>
        </authorList>
    </citation>
    <scope>NUCLEOTIDE SEQUENCE</scope>
</reference>
<comment type="caution">
    <text evidence="7">The sequence shown here is derived from an EMBL/GenBank/DDBJ whole genome shotgun (WGS) entry which is preliminary data.</text>
</comment>
<dbReference type="GO" id="GO:0006352">
    <property type="term" value="P:DNA-templated transcription initiation"/>
    <property type="evidence" value="ECO:0007669"/>
    <property type="project" value="InterPro"/>
</dbReference>
<dbReference type="PANTHER" id="PTHR43133:SF46">
    <property type="entry name" value="RNA POLYMERASE SIGMA-70 FACTOR ECF SUBFAMILY"/>
    <property type="match status" value="1"/>
</dbReference>
<evidence type="ECO:0000313" key="7">
    <source>
        <dbReference type="EMBL" id="OIQ69668.1"/>
    </source>
</evidence>
<name>A0A1J5PQ14_9ZZZZ</name>
<dbReference type="NCBIfam" id="TIGR02985">
    <property type="entry name" value="Sig70_bacteroi1"/>
    <property type="match status" value="1"/>
</dbReference>
<dbReference type="InterPro" id="IPR013324">
    <property type="entry name" value="RNA_pol_sigma_r3/r4-like"/>
</dbReference>
<dbReference type="InterPro" id="IPR036388">
    <property type="entry name" value="WH-like_DNA-bd_sf"/>
</dbReference>
<dbReference type="SUPFAM" id="SSF88946">
    <property type="entry name" value="Sigma2 domain of RNA polymerase sigma factors"/>
    <property type="match status" value="1"/>
</dbReference>
<keyword evidence="3" id="KW-0731">Sigma factor</keyword>
<evidence type="ECO:0000259" key="5">
    <source>
        <dbReference type="Pfam" id="PF04542"/>
    </source>
</evidence>